<feature type="transmembrane region" description="Helical" evidence="1">
    <location>
        <begin position="107"/>
        <end position="125"/>
    </location>
</feature>
<name>A0A7J7IMD7_9RHOD</name>
<keyword evidence="3" id="KW-1185">Reference proteome</keyword>
<dbReference type="EMBL" id="VWRR01000004">
    <property type="protein sequence ID" value="KAF6004275.1"/>
    <property type="molecule type" value="Genomic_DNA"/>
</dbReference>
<evidence type="ECO:0000256" key="1">
    <source>
        <dbReference type="SAM" id="Phobius"/>
    </source>
</evidence>
<gene>
    <name evidence="2" type="ORF">F1559_004622</name>
</gene>
<sequence>MDTTASYHVLLAVLSIETFLFFAVIAQTAAQEPLAHAQIARYFGLAFLSEAIAALAVSVLPLLKGSLFLLDLFSLVANVAIWLGAIVAIIGAAFVVFPEESKREARVALVLLLAFVFAFGAVRLYEALDVTPPTLAFWSANALRLSIATSQGAMAGVSAACLLRALARTKMRGRNGASVLLFGTLVCFLGSLIWTWLLGKCEASGVDKDSLSCPLPLAFDHNALYCLFLIAGNILSAEGVLRLMAVGDGAMNYAEIP</sequence>
<protein>
    <submittedName>
        <fullName evidence="2">Uncharacterized protein</fullName>
    </submittedName>
</protein>
<evidence type="ECO:0000313" key="2">
    <source>
        <dbReference type="EMBL" id="KAF6004275.1"/>
    </source>
</evidence>
<keyword evidence="1" id="KW-1133">Transmembrane helix</keyword>
<feature type="transmembrane region" description="Helical" evidence="1">
    <location>
        <begin position="6"/>
        <end position="30"/>
    </location>
</feature>
<feature type="transmembrane region" description="Helical" evidence="1">
    <location>
        <begin position="42"/>
        <end position="63"/>
    </location>
</feature>
<dbReference type="OrthoDB" id="1073at2759"/>
<reference evidence="2 3" key="1">
    <citation type="journal article" date="2020" name="J. Phycol.">
        <title>Comparative genome analysis reveals Cyanidiococcus gen. nov., a new extremophilic red algal genus sister to Cyanidioschyzon (Cyanidioschyzonaceae, Rhodophyta).</title>
        <authorList>
            <person name="Liu S.-L."/>
            <person name="Chiang Y.-R."/>
            <person name="Yoon H.S."/>
            <person name="Fu H.-Y."/>
        </authorList>
    </citation>
    <scope>NUCLEOTIDE SEQUENCE [LARGE SCALE GENOMIC DNA]</scope>
    <source>
        <strain evidence="2 3">THAL066</strain>
    </source>
</reference>
<feature type="transmembrane region" description="Helical" evidence="1">
    <location>
        <begin position="179"/>
        <end position="197"/>
    </location>
</feature>
<feature type="transmembrane region" description="Helical" evidence="1">
    <location>
        <begin position="217"/>
        <end position="235"/>
    </location>
</feature>
<feature type="transmembrane region" description="Helical" evidence="1">
    <location>
        <begin position="145"/>
        <end position="167"/>
    </location>
</feature>
<dbReference type="AlphaFoldDB" id="A0A7J7IMD7"/>
<accession>A0A7J7IMD7</accession>
<proteinExistence type="predicted"/>
<keyword evidence="1" id="KW-0472">Membrane</keyword>
<feature type="transmembrane region" description="Helical" evidence="1">
    <location>
        <begin position="75"/>
        <end position="95"/>
    </location>
</feature>
<keyword evidence="1" id="KW-0812">Transmembrane</keyword>
<organism evidence="2 3">
    <name type="scientific">Cyanidiococcus yangmingshanensis</name>
    <dbReference type="NCBI Taxonomy" id="2690220"/>
    <lineage>
        <taxon>Eukaryota</taxon>
        <taxon>Rhodophyta</taxon>
        <taxon>Bangiophyceae</taxon>
        <taxon>Cyanidiales</taxon>
        <taxon>Cyanidiaceae</taxon>
        <taxon>Cyanidiococcus</taxon>
    </lineage>
</organism>
<comment type="caution">
    <text evidence="2">The sequence shown here is derived from an EMBL/GenBank/DDBJ whole genome shotgun (WGS) entry which is preliminary data.</text>
</comment>
<evidence type="ECO:0000313" key="3">
    <source>
        <dbReference type="Proteomes" id="UP000530660"/>
    </source>
</evidence>
<dbReference type="Proteomes" id="UP000530660">
    <property type="component" value="Unassembled WGS sequence"/>
</dbReference>